<protein>
    <recommendedName>
        <fullName evidence="4">DNA topoisomerase (ATP-hydrolyzing)</fullName>
        <ecNumber evidence="4">5.6.2.2</ecNumber>
    </recommendedName>
</protein>
<evidence type="ECO:0000256" key="1">
    <source>
        <dbReference type="ARBA" id="ARBA00000185"/>
    </source>
</evidence>
<keyword evidence="8" id="KW-0238">DNA-binding</keyword>
<keyword evidence="9" id="KW-0413">Isomerase</keyword>
<proteinExistence type="inferred from homology"/>
<dbReference type="GO" id="GO:0005524">
    <property type="term" value="F:ATP binding"/>
    <property type="evidence" value="ECO:0007669"/>
    <property type="project" value="UniProtKB-KW"/>
</dbReference>
<evidence type="ECO:0000313" key="12">
    <source>
        <dbReference type="Proteomes" id="UP000249061"/>
    </source>
</evidence>
<keyword evidence="6" id="KW-0067">ATP-binding</keyword>
<gene>
    <name evidence="11" type="ORF">DI536_28505</name>
</gene>
<dbReference type="Pfam" id="PF00204">
    <property type="entry name" value="DNA_gyraseB"/>
    <property type="match status" value="1"/>
</dbReference>
<organism evidence="11 12">
    <name type="scientific">Archangium gephyra</name>
    <dbReference type="NCBI Taxonomy" id="48"/>
    <lineage>
        <taxon>Bacteria</taxon>
        <taxon>Pseudomonadati</taxon>
        <taxon>Myxococcota</taxon>
        <taxon>Myxococcia</taxon>
        <taxon>Myxococcales</taxon>
        <taxon>Cystobacterineae</taxon>
        <taxon>Archangiaceae</taxon>
        <taxon>Archangium</taxon>
    </lineage>
</organism>
<dbReference type="Gene3D" id="3.30.565.10">
    <property type="entry name" value="Histidine kinase-like ATPase, C-terminal domain"/>
    <property type="match status" value="1"/>
</dbReference>
<dbReference type="EC" id="5.6.2.2" evidence="4"/>
<evidence type="ECO:0000259" key="10">
    <source>
        <dbReference type="SMART" id="SM00387"/>
    </source>
</evidence>
<feature type="domain" description="Histidine kinase/HSP90-like ATPase" evidence="10">
    <location>
        <begin position="48"/>
        <end position="185"/>
    </location>
</feature>
<dbReference type="Gene3D" id="3.30.230.10">
    <property type="match status" value="1"/>
</dbReference>
<evidence type="ECO:0000313" key="11">
    <source>
        <dbReference type="EMBL" id="PZR07201.1"/>
    </source>
</evidence>
<dbReference type="InterPro" id="IPR036890">
    <property type="entry name" value="HATPase_C_sf"/>
</dbReference>
<evidence type="ECO:0000256" key="2">
    <source>
        <dbReference type="ARBA" id="ARBA00001946"/>
    </source>
</evidence>
<keyword evidence="5" id="KW-0547">Nucleotide-binding</keyword>
<name>A0A2W5VAL5_9BACT</name>
<comment type="similarity">
    <text evidence="3">Belongs to the type II topoisomerase GyrB family.</text>
</comment>
<dbReference type="PRINTS" id="PR00418">
    <property type="entry name" value="TPI2FAMILY"/>
</dbReference>
<evidence type="ECO:0000256" key="7">
    <source>
        <dbReference type="ARBA" id="ARBA00023029"/>
    </source>
</evidence>
<reference evidence="11 12" key="1">
    <citation type="submission" date="2017-08" db="EMBL/GenBank/DDBJ databases">
        <title>Infants hospitalized years apart are colonized by the same room-sourced microbial strains.</title>
        <authorList>
            <person name="Brooks B."/>
            <person name="Olm M.R."/>
            <person name="Firek B.A."/>
            <person name="Baker R."/>
            <person name="Thomas B.C."/>
            <person name="Morowitz M.J."/>
            <person name="Banfield J.F."/>
        </authorList>
    </citation>
    <scope>NUCLEOTIDE SEQUENCE [LARGE SCALE GENOMIC DNA]</scope>
    <source>
        <strain evidence="11">S2_003_000_R2_14</strain>
    </source>
</reference>
<evidence type="ECO:0000256" key="8">
    <source>
        <dbReference type="ARBA" id="ARBA00023125"/>
    </source>
</evidence>
<dbReference type="SMART" id="SM00387">
    <property type="entry name" value="HATPase_c"/>
    <property type="match status" value="1"/>
</dbReference>
<dbReference type="SUPFAM" id="SSF54211">
    <property type="entry name" value="Ribosomal protein S5 domain 2-like"/>
    <property type="match status" value="1"/>
</dbReference>
<dbReference type="GO" id="GO:0003677">
    <property type="term" value="F:DNA binding"/>
    <property type="evidence" value="ECO:0007669"/>
    <property type="project" value="UniProtKB-KW"/>
</dbReference>
<dbReference type="GO" id="GO:0006265">
    <property type="term" value="P:DNA topological change"/>
    <property type="evidence" value="ECO:0007669"/>
    <property type="project" value="InterPro"/>
</dbReference>
<dbReference type="Proteomes" id="UP000249061">
    <property type="component" value="Unassembled WGS sequence"/>
</dbReference>
<dbReference type="GO" id="GO:0003918">
    <property type="term" value="F:DNA topoisomerase type II (double strand cut, ATP-hydrolyzing) activity"/>
    <property type="evidence" value="ECO:0007669"/>
    <property type="project" value="UniProtKB-EC"/>
</dbReference>
<dbReference type="SMART" id="SM00433">
    <property type="entry name" value="TOP2c"/>
    <property type="match status" value="1"/>
</dbReference>
<comment type="cofactor">
    <cofactor evidence="2">
        <name>Mg(2+)</name>
        <dbReference type="ChEBI" id="CHEBI:18420"/>
    </cofactor>
</comment>
<keyword evidence="7" id="KW-0799">Topoisomerase</keyword>
<dbReference type="InterPro" id="IPR014721">
    <property type="entry name" value="Ribsml_uS5_D2-typ_fold_subgr"/>
</dbReference>
<dbReference type="Pfam" id="PF02518">
    <property type="entry name" value="HATPase_c"/>
    <property type="match status" value="1"/>
</dbReference>
<comment type="catalytic activity">
    <reaction evidence="1">
        <text>ATP-dependent breakage, passage and rejoining of double-stranded DNA.</text>
        <dbReference type="EC" id="5.6.2.2"/>
    </reaction>
</comment>
<dbReference type="InterPro" id="IPR003594">
    <property type="entry name" value="HATPase_dom"/>
</dbReference>
<evidence type="ECO:0000256" key="5">
    <source>
        <dbReference type="ARBA" id="ARBA00022741"/>
    </source>
</evidence>
<dbReference type="PANTHER" id="PTHR45866">
    <property type="entry name" value="DNA GYRASE/TOPOISOMERASE SUBUNIT B"/>
    <property type="match status" value="1"/>
</dbReference>
<evidence type="ECO:0000256" key="3">
    <source>
        <dbReference type="ARBA" id="ARBA00010708"/>
    </source>
</evidence>
<sequence length="365" mass="39954">MPPRRLMPACGATPFCSSPPPTVMTPSSTESDVERVRARQGMYVLGGTTAEGLWHTLLELVGNSFDQFLAGAATRISVEVDDRWATVEDDGDGMPVELIEPAFMKFHQTATLDGHQPHVHLRSDALGIGVVIVNALAERLEIETRRNGVAHAAAFSRGKLVEPLRALGPTTARGTRVRFQFDEEIFTDGVRYDLEAVRTALQTLAWLSPKLDLRFQGESLQKTEGPAGWLRELAPNLVASTVLSGFGSVDGVDVEVAFGWQRRSSAPVVKAFVNYGETDDAESSNRRGLISAVRTYVRAKRGSKEMTAHDGLVAVVNVGLIDPKFGGPTKARLEMKGVEKAVHQVVMRTINSSPQWWTRLHEAMR</sequence>
<dbReference type="AlphaFoldDB" id="A0A2W5VAL5"/>
<dbReference type="InterPro" id="IPR020568">
    <property type="entry name" value="Ribosomal_Su5_D2-typ_SF"/>
</dbReference>
<evidence type="ECO:0000256" key="4">
    <source>
        <dbReference type="ARBA" id="ARBA00012895"/>
    </source>
</evidence>
<evidence type="ECO:0000256" key="9">
    <source>
        <dbReference type="ARBA" id="ARBA00023235"/>
    </source>
</evidence>
<accession>A0A2W5VAL5</accession>
<comment type="caution">
    <text evidence="11">The sequence shown here is derived from an EMBL/GenBank/DDBJ whole genome shotgun (WGS) entry which is preliminary data.</text>
</comment>
<dbReference type="InterPro" id="IPR001241">
    <property type="entry name" value="Topo_IIA"/>
</dbReference>
<dbReference type="InterPro" id="IPR013506">
    <property type="entry name" value="Topo_IIA_bsu_dom2"/>
</dbReference>
<dbReference type="EMBL" id="QFQP01000033">
    <property type="protein sequence ID" value="PZR07201.1"/>
    <property type="molecule type" value="Genomic_DNA"/>
</dbReference>
<evidence type="ECO:0000256" key="6">
    <source>
        <dbReference type="ARBA" id="ARBA00022840"/>
    </source>
</evidence>
<dbReference type="SUPFAM" id="SSF55874">
    <property type="entry name" value="ATPase domain of HSP90 chaperone/DNA topoisomerase II/histidine kinase"/>
    <property type="match status" value="1"/>
</dbReference>
<dbReference type="PANTHER" id="PTHR45866:SF1">
    <property type="entry name" value="DNA GYRASE SUBUNIT B, MITOCHONDRIAL"/>
    <property type="match status" value="1"/>
</dbReference>